<accession>A0A8G0KVN4</accession>
<reference evidence="2" key="1">
    <citation type="submission" date="2020-12" db="EMBL/GenBank/DDBJ databases">
        <title>Genome sequencing of genetic groups of Flavobacterium columnare.</title>
        <authorList>
            <person name="Waldbieser G.C."/>
            <person name="Griffin M.J."/>
            <person name="LaFrentz B.R."/>
        </authorList>
    </citation>
    <scope>NUCLEOTIDE SEQUENCE</scope>
    <source>
        <strain evidence="2">90-106</strain>
    </source>
</reference>
<feature type="transmembrane region" description="Helical" evidence="1">
    <location>
        <begin position="56"/>
        <end position="74"/>
    </location>
</feature>
<keyword evidence="1" id="KW-1133">Transmembrane helix</keyword>
<dbReference type="Proteomes" id="UP000824721">
    <property type="component" value="Chromosome"/>
</dbReference>
<evidence type="ECO:0000256" key="1">
    <source>
        <dbReference type="SAM" id="Phobius"/>
    </source>
</evidence>
<gene>
    <name evidence="2" type="ORF">JJC05_06715</name>
</gene>
<name>A0A8G0KVN4_9FLAO</name>
<evidence type="ECO:0000313" key="2">
    <source>
        <dbReference type="EMBL" id="QYS89863.1"/>
    </source>
</evidence>
<organism evidence="2">
    <name type="scientific">Flavobacterium columnare</name>
    <dbReference type="NCBI Taxonomy" id="996"/>
    <lineage>
        <taxon>Bacteria</taxon>
        <taxon>Pseudomonadati</taxon>
        <taxon>Bacteroidota</taxon>
        <taxon>Flavobacteriia</taxon>
        <taxon>Flavobacteriales</taxon>
        <taxon>Flavobacteriaceae</taxon>
        <taxon>Flavobacterium</taxon>
    </lineage>
</organism>
<dbReference type="EMBL" id="CP067378">
    <property type="protein sequence ID" value="QYS89863.1"/>
    <property type="molecule type" value="Genomic_DNA"/>
</dbReference>
<protein>
    <submittedName>
        <fullName evidence="2">Uncharacterized protein</fullName>
    </submittedName>
</protein>
<dbReference type="KEGG" id="fdv:JJC05_06715"/>
<dbReference type="AlphaFoldDB" id="A0A8G0KVN4"/>
<proteinExistence type="predicted"/>
<sequence length="95" mass="10714">MQTKENNKNVKIISVLFFVLCFLLSIEFKAQCAMCRASLESTGNVEQAQAVNDGIVYLMAIPYILVGLASYYVYKMYKKRKVSGVSLTFLLLDKS</sequence>
<keyword evidence="1" id="KW-0472">Membrane</keyword>
<keyword evidence="1" id="KW-0812">Transmembrane</keyword>